<dbReference type="SUPFAM" id="SSF53850">
    <property type="entry name" value="Periplasmic binding protein-like II"/>
    <property type="match status" value="1"/>
</dbReference>
<feature type="domain" description="SsuA/THI5-like" evidence="1">
    <location>
        <begin position="57"/>
        <end position="193"/>
    </location>
</feature>
<accession>A0A0J1CSI3</accession>
<dbReference type="EMBL" id="AEJF01000144">
    <property type="protein sequence ID" value="KLU23577.1"/>
    <property type="molecule type" value="Genomic_DNA"/>
</dbReference>
<dbReference type="OrthoDB" id="9075676at2"/>
<evidence type="ECO:0000259" key="1">
    <source>
        <dbReference type="Pfam" id="PF09084"/>
    </source>
</evidence>
<protein>
    <submittedName>
        <fullName evidence="2">Nitrate ABC transporter substrate-binding protein</fullName>
    </submittedName>
</protein>
<reference evidence="2 3" key="1">
    <citation type="journal article" date="2015" name="Genome Announc.">
        <title>Draft Genome Sequence of Burkholderia sp. Strain PML1(12), an Ectomycorrhizosphere-Inhabiting Bacterium with Effective Mineral-Weathering Ability.</title>
        <authorList>
            <person name="Uroz S."/>
            <person name="Oger P."/>
        </authorList>
    </citation>
    <scope>NUCLEOTIDE SEQUENCE [LARGE SCALE GENOMIC DNA]</scope>
    <source>
        <strain evidence="3">PML1(12)</strain>
    </source>
</reference>
<gene>
    <name evidence="2" type="ORF">EOS_24895</name>
</gene>
<dbReference type="InterPro" id="IPR006311">
    <property type="entry name" value="TAT_signal"/>
</dbReference>
<dbReference type="PANTHER" id="PTHR30024">
    <property type="entry name" value="ALIPHATIC SULFONATES-BINDING PROTEIN-RELATED"/>
    <property type="match status" value="1"/>
</dbReference>
<keyword evidence="3" id="KW-1185">Reference proteome</keyword>
<evidence type="ECO:0000313" key="2">
    <source>
        <dbReference type="EMBL" id="KLU23577.1"/>
    </source>
</evidence>
<comment type="caution">
    <text evidence="2">The sequence shown here is derived from an EMBL/GenBank/DDBJ whole genome shotgun (WGS) entry which is preliminary data.</text>
</comment>
<dbReference type="Pfam" id="PF09084">
    <property type="entry name" value="NMT1"/>
    <property type="match status" value="1"/>
</dbReference>
<dbReference type="AlphaFoldDB" id="A0A0J1CSI3"/>
<dbReference type="InterPro" id="IPR015168">
    <property type="entry name" value="SsuA/THI5"/>
</dbReference>
<dbReference type="RefSeq" id="WP_047849385.1">
    <property type="nucleotide sequence ID" value="NZ_AEJF01000144.1"/>
</dbReference>
<sequence>MTHTFDRRRFLRSAGLLGLSVAAGGLAAPYLARAAAAQIRIVSNPGLENATLNALMDEQGYFKQFGVDAVIVQVPGATGPFDAISAGAADVCMVSGYNMVLSRIAQGADVKIVGAGMKKCALTVFARPDGMKTLADLKGKTVAVGPSLGLLHTLMLQLMREKGIDASQVTFVDKGSNDQCHEAVVKGEADACCSSISHLNDKDGLVVISEANMWQALPKCIFQTAYASDSAIRGKHEGMVAVMAAYGALYDYLMSPAAHDAFFEARRRAQKKFDKASAQATWDFNQVQRPYSRDLSLTGGDIGYLQDMFIGLGSLKQKQPFAAVADMSAAKAAAKLTI</sequence>
<proteinExistence type="predicted"/>
<dbReference type="PATRIC" id="fig|908627.4.peg.5554"/>
<dbReference type="PROSITE" id="PS51318">
    <property type="entry name" value="TAT"/>
    <property type="match status" value="1"/>
</dbReference>
<dbReference type="Gene3D" id="3.40.190.10">
    <property type="entry name" value="Periplasmic binding protein-like II"/>
    <property type="match status" value="2"/>
</dbReference>
<organism evidence="2 3">
    <name type="scientific">Caballeronia mineralivorans PML1(12)</name>
    <dbReference type="NCBI Taxonomy" id="908627"/>
    <lineage>
        <taxon>Bacteria</taxon>
        <taxon>Pseudomonadati</taxon>
        <taxon>Pseudomonadota</taxon>
        <taxon>Betaproteobacteria</taxon>
        <taxon>Burkholderiales</taxon>
        <taxon>Burkholderiaceae</taxon>
        <taxon>Caballeronia</taxon>
    </lineage>
</organism>
<name>A0A0J1CSI3_9BURK</name>
<evidence type="ECO:0000313" key="3">
    <source>
        <dbReference type="Proteomes" id="UP000035963"/>
    </source>
</evidence>
<dbReference type="Proteomes" id="UP000035963">
    <property type="component" value="Unassembled WGS sequence"/>
</dbReference>